<dbReference type="AlphaFoldDB" id="A0A0A8YG39"/>
<sequence length="18" mass="2248">MTYYKFQSSFFLLFLRGV</sequence>
<protein>
    <submittedName>
        <fullName evidence="1">Uncharacterized protein</fullName>
    </submittedName>
</protein>
<accession>A0A0A8YG39</accession>
<name>A0A0A8YG39_ARUDO</name>
<organism evidence="1">
    <name type="scientific">Arundo donax</name>
    <name type="common">Giant reed</name>
    <name type="synonym">Donax arundinaceus</name>
    <dbReference type="NCBI Taxonomy" id="35708"/>
    <lineage>
        <taxon>Eukaryota</taxon>
        <taxon>Viridiplantae</taxon>
        <taxon>Streptophyta</taxon>
        <taxon>Embryophyta</taxon>
        <taxon>Tracheophyta</taxon>
        <taxon>Spermatophyta</taxon>
        <taxon>Magnoliopsida</taxon>
        <taxon>Liliopsida</taxon>
        <taxon>Poales</taxon>
        <taxon>Poaceae</taxon>
        <taxon>PACMAD clade</taxon>
        <taxon>Arundinoideae</taxon>
        <taxon>Arundineae</taxon>
        <taxon>Arundo</taxon>
    </lineage>
</organism>
<evidence type="ECO:0000313" key="1">
    <source>
        <dbReference type="EMBL" id="JAD25239.1"/>
    </source>
</evidence>
<reference evidence="1" key="2">
    <citation type="journal article" date="2015" name="Data Brief">
        <title>Shoot transcriptome of the giant reed, Arundo donax.</title>
        <authorList>
            <person name="Barrero R.A."/>
            <person name="Guerrero F.D."/>
            <person name="Moolhuijzen P."/>
            <person name="Goolsby J.A."/>
            <person name="Tidwell J."/>
            <person name="Bellgard S.E."/>
            <person name="Bellgard M.I."/>
        </authorList>
    </citation>
    <scope>NUCLEOTIDE SEQUENCE</scope>
    <source>
        <tissue evidence="1">Shoot tissue taken approximately 20 cm above the soil surface</tissue>
    </source>
</reference>
<proteinExistence type="predicted"/>
<reference evidence="1" key="1">
    <citation type="submission" date="2014-09" db="EMBL/GenBank/DDBJ databases">
        <authorList>
            <person name="Magalhaes I.L.F."/>
            <person name="Oliveira U."/>
            <person name="Santos F.R."/>
            <person name="Vidigal T.H.D.A."/>
            <person name="Brescovit A.D."/>
            <person name="Santos A.J."/>
        </authorList>
    </citation>
    <scope>NUCLEOTIDE SEQUENCE</scope>
    <source>
        <tissue evidence="1">Shoot tissue taken approximately 20 cm above the soil surface</tissue>
    </source>
</reference>
<dbReference type="EMBL" id="GBRH01272656">
    <property type="protein sequence ID" value="JAD25239.1"/>
    <property type="molecule type" value="Transcribed_RNA"/>
</dbReference>